<dbReference type="RefSeq" id="WP_211470589.1">
    <property type="nucleotide sequence ID" value="NZ_JAGSXH010000111.1"/>
</dbReference>
<evidence type="ECO:0000313" key="3">
    <source>
        <dbReference type="Proteomes" id="UP000677913"/>
    </source>
</evidence>
<dbReference type="PANTHER" id="PTHR43433:SF5">
    <property type="entry name" value="AB HYDROLASE-1 DOMAIN-CONTAINING PROTEIN"/>
    <property type="match status" value="1"/>
</dbReference>
<dbReference type="Pfam" id="PF12697">
    <property type="entry name" value="Abhydrolase_6"/>
    <property type="match status" value="1"/>
</dbReference>
<dbReference type="Gene3D" id="3.40.50.1820">
    <property type="entry name" value="alpha/beta hydrolase"/>
    <property type="match status" value="1"/>
</dbReference>
<gene>
    <name evidence="2" type="ORF">KGA66_23190</name>
</gene>
<dbReference type="EMBL" id="JAGSXH010000111">
    <property type="protein sequence ID" value="MBS2965970.1"/>
    <property type="molecule type" value="Genomic_DNA"/>
</dbReference>
<dbReference type="Proteomes" id="UP000677913">
    <property type="component" value="Unassembled WGS sequence"/>
</dbReference>
<comment type="caution">
    <text evidence="2">The sequence shown here is derived from an EMBL/GenBank/DDBJ whole genome shotgun (WGS) entry which is preliminary data.</text>
</comment>
<dbReference type="InterPro" id="IPR029058">
    <property type="entry name" value="AB_hydrolase_fold"/>
</dbReference>
<feature type="domain" description="AB hydrolase-1" evidence="1">
    <location>
        <begin position="27"/>
        <end position="258"/>
    </location>
</feature>
<sequence length="287" mass="31113">MPLVSVDGVKIGYSEHGEGEPVLMVMGTGSPGHVWELHQVPALVRAGYRVITFDNRGIAPLAYGAPKPTVEDIVGDVVGLIRYVCGGRAHLIGTSMGAHVVQEVLVAHPELAASAVLMATRGRQDAFRTALADAEARLYASGVQPPPLYTATAKALQSLSPHTLNDEAAVRTWLDLLELFPPPLEVLRAQTLLESIGDRLGAYRTIAARCMVLAFADDLITPPHLNREVADAIAGCRYELVERCGHFGYLERPDAVNALLLDFLDGISTIHDERRMRAHEFPAKTRT</sequence>
<dbReference type="InterPro" id="IPR050471">
    <property type="entry name" value="AB_hydrolase"/>
</dbReference>
<evidence type="ECO:0000259" key="1">
    <source>
        <dbReference type="Pfam" id="PF12697"/>
    </source>
</evidence>
<dbReference type="AlphaFoldDB" id="A0A8J7WUF3"/>
<organism evidence="2 3">
    <name type="scientific">Actinocrinis puniceicyclus</name>
    <dbReference type="NCBI Taxonomy" id="977794"/>
    <lineage>
        <taxon>Bacteria</taxon>
        <taxon>Bacillati</taxon>
        <taxon>Actinomycetota</taxon>
        <taxon>Actinomycetes</taxon>
        <taxon>Catenulisporales</taxon>
        <taxon>Actinospicaceae</taxon>
        <taxon>Actinocrinis</taxon>
    </lineage>
</organism>
<keyword evidence="2" id="KW-0378">Hydrolase</keyword>
<dbReference type="InterPro" id="IPR000073">
    <property type="entry name" value="AB_hydrolase_1"/>
</dbReference>
<proteinExistence type="predicted"/>
<protein>
    <submittedName>
        <fullName evidence="2">Alpha/beta hydrolase</fullName>
    </submittedName>
</protein>
<evidence type="ECO:0000313" key="2">
    <source>
        <dbReference type="EMBL" id="MBS2965970.1"/>
    </source>
</evidence>
<name>A0A8J7WUF3_9ACTN</name>
<dbReference type="SUPFAM" id="SSF53474">
    <property type="entry name" value="alpha/beta-Hydrolases"/>
    <property type="match status" value="1"/>
</dbReference>
<reference evidence="2" key="1">
    <citation type="submission" date="2021-04" db="EMBL/GenBank/DDBJ databases">
        <title>Genome based classification of Actinospica acidithermotolerans sp. nov., an actinobacterium isolated from an Indonesian hot spring.</title>
        <authorList>
            <person name="Kusuma A.B."/>
            <person name="Putra K.E."/>
            <person name="Nafisah S."/>
            <person name="Loh J."/>
            <person name="Nouioui I."/>
            <person name="Goodfellow M."/>
        </authorList>
    </citation>
    <scope>NUCLEOTIDE SEQUENCE</scope>
    <source>
        <strain evidence="2">DSM 45618</strain>
    </source>
</reference>
<accession>A0A8J7WUF3</accession>
<keyword evidence="3" id="KW-1185">Reference proteome</keyword>
<dbReference type="GO" id="GO:0016787">
    <property type="term" value="F:hydrolase activity"/>
    <property type="evidence" value="ECO:0007669"/>
    <property type="project" value="UniProtKB-KW"/>
</dbReference>
<dbReference type="PANTHER" id="PTHR43433">
    <property type="entry name" value="HYDROLASE, ALPHA/BETA FOLD FAMILY PROTEIN"/>
    <property type="match status" value="1"/>
</dbReference>